<proteinExistence type="predicted"/>
<dbReference type="RefSeq" id="WP_344344505.1">
    <property type="nucleotide sequence ID" value="NZ_BAAAQT010000008.1"/>
</dbReference>
<reference evidence="1 2" key="1">
    <citation type="journal article" date="2019" name="Int. J. Syst. Evol. Microbiol.">
        <title>The Global Catalogue of Microorganisms (GCM) 10K type strain sequencing project: providing services to taxonomists for standard genome sequencing and annotation.</title>
        <authorList>
            <consortium name="The Broad Institute Genomics Platform"/>
            <consortium name="The Broad Institute Genome Sequencing Center for Infectious Disease"/>
            <person name="Wu L."/>
            <person name="Ma J."/>
        </authorList>
    </citation>
    <scope>NUCLEOTIDE SEQUENCE [LARGE SCALE GENOMIC DNA]</scope>
    <source>
        <strain evidence="1 2">JCM 16026</strain>
    </source>
</reference>
<sequence>MSEHLELGPAPRPTTGDDLVARIRTAVLRDATDALRPGVERLLDGLVATVEGADVVSLDLDGTGVRLDGLLADDAGVGDLLPTSAADVIASEPGVLRLLTVRAHPIHVEGVPVELGLTLEDLRIRWVEVAGGTVGLDVVEPDEAHPVRGHLRVEAPQAELVEVVRGIAERTAAEQGVELRELDVRLTSDGPRTVRAEMDARVKKGFLGAPASASATLRVDDALRVHVEDLRVTSSNVLVAGLLGAVRGRIEDRVREPIDLAAQLPAGVRLTDVRVEAGERIGVEARLG</sequence>
<dbReference type="Proteomes" id="UP001501599">
    <property type="component" value="Unassembled WGS sequence"/>
</dbReference>
<evidence type="ECO:0000313" key="1">
    <source>
        <dbReference type="EMBL" id="GAA2175777.1"/>
    </source>
</evidence>
<protein>
    <recommendedName>
        <fullName evidence="3">DUF2993 domain-containing protein</fullName>
    </recommendedName>
</protein>
<comment type="caution">
    <text evidence="1">The sequence shown here is derived from an EMBL/GenBank/DDBJ whole genome shotgun (WGS) entry which is preliminary data.</text>
</comment>
<name>A0ABN3AXD1_9MICO</name>
<evidence type="ECO:0008006" key="3">
    <source>
        <dbReference type="Google" id="ProtNLM"/>
    </source>
</evidence>
<keyword evidence="2" id="KW-1185">Reference proteome</keyword>
<accession>A0ABN3AXD1</accession>
<dbReference type="EMBL" id="BAAAQT010000008">
    <property type="protein sequence ID" value="GAA2175777.1"/>
    <property type="molecule type" value="Genomic_DNA"/>
</dbReference>
<evidence type="ECO:0000313" key="2">
    <source>
        <dbReference type="Proteomes" id="UP001501599"/>
    </source>
</evidence>
<organism evidence="1 2">
    <name type="scientific">Agrococcus versicolor</name>
    <dbReference type="NCBI Taxonomy" id="501482"/>
    <lineage>
        <taxon>Bacteria</taxon>
        <taxon>Bacillati</taxon>
        <taxon>Actinomycetota</taxon>
        <taxon>Actinomycetes</taxon>
        <taxon>Micrococcales</taxon>
        <taxon>Microbacteriaceae</taxon>
        <taxon>Agrococcus</taxon>
    </lineage>
</organism>
<gene>
    <name evidence="1" type="ORF">GCM10009846_26980</name>
</gene>